<gene>
    <name evidence="1" type="ORF">PUR29_34950</name>
</gene>
<dbReference type="Proteomes" id="UP001407347">
    <property type="component" value="Unassembled WGS sequence"/>
</dbReference>
<comment type="caution">
    <text evidence="1">The sequence shown here is derived from an EMBL/GenBank/DDBJ whole genome shotgun (WGS) entry which is preliminary data.</text>
</comment>
<evidence type="ECO:0000313" key="2">
    <source>
        <dbReference type="Proteomes" id="UP001407347"/>
    </source>
</evidence>
<proteinExistence type="predicted"/>
<organism evidence="1 2">
    <name type="scientific">Methylobacterium ajmalii</name>
    <dbReference type="NCBI Taxonomy" id="2738439"/>
    <lineage>
        <taxon>Bacteria</taxon>
        <taxon>Pseudomonadati</taxon>
        <taxon>Pseudomonadota</taxon>
        <taxon>Alphaproteobacteria</taxon>
        <taxon>Hyphomicrobiales</taxon>
        <taxon>Methylobacteriaceae</taxon>
        <taxon>Methylobacterium</taxon>
    </lineage>
</organism>
<dbReference type="EMBL" id="JAQYXP010000006">
    <property type="protein sequence ID" value="MEN3238642.1"/>
    <property type="molecule type" value="Genomic_DNA"/>
</dbReference>
<sequence>MRVRDLLRMLEGADPDAPLLHPSGDHGYRDAWMTVTTALLDANGHYQEDHGDQLTPGYEGSMRVPVVVVE</sequence>
<dbReference type="RefSeq" id="WP_346013768.1">
    <property type="nucleotide sequence ID" value="NZ_JAQYXP010000006.1"/>
</dbReference>
<evidence type="ECO:0000313" key="1">
    <source>
        <dbReference type="EMBL" id="MEN3238642.1"/>
    </source>
</evidence>
<accession>A0ABV0A480</accession>
<protein>
    <submittedName>
        <fullName evidence="1">Uncharacterized protein</fullName>
    </submittedName>
</protein>
<keyword evidence="2" id="KW-1185">Reference proteome</keyword>
<name>A0ABV0A480_9HYPH</name>
<reference evidence="1 2" key="1">
    <citation type="journal article" date="2023" name="PLoS ONE">
        <title>Complete genome assembly of Hawai'i environmental nontuberculous mycobacteria reveals unexpected co-isolation with methylobacteria.</title>
        <authorList>
            <person name="Hendrix J."/>
            <person name="Epperson L.E."/>
            <person name="Tong E.I."/>
            <person name="Chan Y.L."/>
            <person name="Hasan N.A."/>
            <person name="Dawrs S.N."/>
            <person name="Norton G.J."/>
            <person name="Virdi R."/>
            <person name="Crooks J.L."/>
            <person name="Chan E.D."/>
            <person name="Honda J.R."/>
            <person name="Strong M."/>
        </authorList>
    </citation>
    <scope>NUCLEOTIDE SEQUENCE [LARGE SCALE GENOMIC DNA]</scope>
    <source>
        <strain evidence="1 2">NJH_HI04-1</strain>
    </source>
</reference>